<name>A0A4Y7IQ06_PAPSO</name>
<sequence>MASYKIFFVLSMIIAVSFINFSSAARHLLQAPTALPSIPTISTIPTVPANPTIPTMPTIPAMPTIPTIPTVTPLPTVLPTVPNFTLPPLSAIQSTISSLFPNGIPFLTPSPSATTSSTTSP</sequence>
<feature type="signal peptide" evidence="1">
    <location>
        <begin position="1"/>
        <end position="24"/>
    </location>
</feature>
<keyword evidence="3" id="KW-1185">Reference proteome</keyword>
<dbReference type="OMA" id="MASHYSC"/>
<dbReference type="Proteomes" id="UP000316621">
    <property type="component" value="Chromosome 2"/>
</dbReference>
<feature type="chain" id="PRO_5021245473" evidence="1">
    <location>
        <begin position="25"/>
        <end position="121"/>
    </location>
</feature>
<reference evidence="2 3" key="1">
    <citation type="journal article" date="2018" name="Science">
        <title>The opium poppy genome and morphinan production.</title>
        <authorList>
            <person name="Guo L."/>
            <person name="Winzer T."/>
            <person name="Yang X."/>
            <person name="Li Y."/>
            <person name="Ning Z."/>
            <person name="He Z."/>
            <person name="Teodor R."/>
            <person name="Lu Y."/>
            <person name="Bowser T.A."/>
            <person name="Graham I.A."/>
            <person name="Ye K."/>
        </authorList>
    </citation>
    <scope>NUCLEOTIDE SEQUENCE [LARGE SCALE GENOMIC DNA]</scope>
    <source>
        <strain evidence="3">cv. HN1</strain>
        <tissue evidence="2">Leaves</tissue>
    </source>
</reference>
<evidence type="ECO:0000313" key="2">
    <source>
        <dbReference type="EMBL" id="RZC49579.1"/>
    </source>
</evidence>
<keyword evidence="1" id="KW-0732">Signal</keyword>
<dbReference type="Gramene" id="RZC49579">
    <property type="protein sequence ID" value="RZC49579"/>
    <property type="gene ID" value="C5167_018005"/>
</dbReference>
<protein>
    <submittedName>
        <fullName evidence="2">Uncharacterized protein</fullName>
    </submittedName>
</protein>
<organism evidence="2 3">
    <name type="scientific">Papaver somniferum</name>
    <name type="common">Opium poppy</name>
    <dbReference type="NCBI Taxonomy" id="3469"/>
    <lineage>
        <taxon>Eukaryota</taxon>
        <taxon>Viridiplantae</taxon>
        <taxon>Streptophyta</taxon>
        <taxon>Embryophyta</taxon>
        <taxon>Tracheophyta</taxon>
        <taxon>Spermatophyta</taxon>
        <taxon>Magnoliopsida</taxon>
        <taxon>Ranunculales</taxon>
        <taxon>Papaveraceae</taxon>
        <taxon>Papaveroideae</taxon>
        <taxon>Papaver</taxon>
    </lineage>
</organism>
<evidence type="ECO:0000256" key="1">
    <source>
        <dbReference type="SAM" id="SignalP"/>
    </source>
</evidence>
<dbReference type="AlphaFoldDB" id="A0A4Y7IQ06"/>
<gene>
    <name evidence="2" type="ORF">C5167_018005</name>
</gene>
<dbReference type="EMBL" id="CM010716">
    <property type="protein sequence ID" value="RZC49579.1"/>
    <property type="molecule type" value="Genomic_DNA"/>
</dbReference>
<proteinExistence type="predicted"/>
<evidence type="ECO:0000313" key="3">
    <source>
        <dbReference type="Proteomes" id="UP000316621"/>
    </source>
</evidence>
<accession>A0A4Y7IQ06</accession>